<dbReference type="EMBL" id="QXBN01000106">
    <property type="protein sequence ID" value="RIT24699.1"/>
    <property type="molecule type" value="Genomic_DNA"/>
</dbReference>
<sequence length="227" mass="23620">MLAAAVLTAPGALRARARMSPHRLPASFERDDIEKGLLGMAFSLDMFGVCLRSGMPVATAALVVAAAAPVELARILRRAGEMLALGAPASTAWMDAGSPDDPGYEQRQALTRLARRSADSGVVMADGIASLAVQCRRDALDSAVATAERAGVLIGAPLGLCFLPSFICLGIVPVGTRCVPQRCAVTCGGAAGQQGRESIDTQRYVDQGASAARGSRRVRGWHVHGRV</sequence>
<dbReference type="PANTHER" id="PTHR35007:SF3">
    <property type="entry name" value="POSSIBLE CONSERVED ALANINE RICH MEMBRANE PROTEIN"/>
    <property type="match status" value="1"/>
</dbReference>
<proteinExistence type="predicted"/>
<evidence type="ECO:0000256" key="4">
    <source>
        <dbReference type="ARBA" id="ARBA00022989"/>
    </source>
</evidence>
<evidence type="ECO:0000256" key="2">
    <source>
        <dbReference type="ARBA" id="ARBA00022475"/>
    </source>
</evidence>
<dbReference type="Proteomes" id="UP000284557">
    <property type="component" value="Unassembled WGS sequence"/>
</dbReference>
<keyword evidence="2" id="KW-1003">Cell membrane</keyword>
<dbReference type="PANTHER" id="PTHR35007">
    <property type="entry name" value="INTEGRAL MEMBRANE PROTEIN-RELATED"/>
    <property type="match status" value="1"/>
</dbReference>
<keyword evidence="3" id="KW-0812">Transmembrane</keyword>
<gene>
    <name evidence="7" type="ORF">D2E76_28855</name>
</gene>
<feature type="non-terminal residue" evidence="7">
    <location>
        <position position="227"/>
    </location>
</feature>
<comment type="subcellular location">
    <subcellularLocation>
        <location evidence="1">Cell membrane</location>
        <topology evidence="1">Multi-pass membrane protein</topology>
    </subcellularLocation>
</comment>
<dbReference type="InterPro" id="IPR018076">
    <property type="entry name" value="T2SS_GspF_dom"/>
</dbReference>
<feature type="domain" description="Type II secretion system protein GspF" evidence="6">
    <location>
        <begin position="44"/>
        <end position="168"/>
    </location>
</feature>
<dbReference type="AlphaFoldDB" id="A0ABD7HFL0"/>
<evidence type="ECO:0000256" key="5">
    <source>
        <dbReference type="ARBA" id="ARBA00023136"/>
    </source>
</evidence>
<evidence type="ECO:0000256" key="3">
    <source>
        <dbReference type="ARBA" id="ARBA00022692"/>
    </source>
</evidence>
<comment type="caution">
    <text evidence="7">The sequence shown here is derived from an EMBL/GenBank/DDBJ whole genome shotgun (WGS) entry which is preliminary data.</text>
</comment>
<dbReference type="Pfam" id="PF00482">
    <property type="entry name" value="T2SSF"/>
    <property type="match status" value="1"/>
</dbReference>
<evidence type="ECO:0000313" key="8">
    <source>
        <dbReference type="Proteomes" id="UP000284557"/>
    </source>
</evidence>
<organism evidence="7 8">
    <name type="scientific">Mycobacteroides abscessus</name>
    <dbReference type="NCBI Taxonomy" id="36809"/>
    <lineage>
        <taxon>Bacteria</taxon>
        <taxon>Bacillati</taxon>
        <taxon>Actinomycetota</taxon>
        <taxon>Actinomycetes</taxon>
        <taxon>Mycobacteriales</taxon>
        <taxon>Mycobacteriaceae</taxon>
        <taxon>Mycobacteroides</taxon>
    </lineage>
</organism>
<reference evidence="7 8" key="1">
    <citation type="submission" date="2018-08" db="EMBL/GenBank/DDBJ databases">
        <title>Linezolid Resistance in Mycobacterium abscessus: MIC Distribution and Comprehensive Investigation of Resistance Mechanisms.</title>
        <authorList>
            <person name="Ye M."/>
            <person name="Xu L."/>
            <person name="Zou Y."/>
            <person name="Li B."/>
            <person name="Guo Q."/>
            <person name="Zhang Y."/>
            <person name="Zhan M."/>
            <person name="Xu B."/>
            <person name="Yu F."/>
            <person name="Zhang Z."/>
            <person name="Chu H."/>
        </authorList>
    </citation>
    <scope>NUCLEOTIDE SEQUENCE [LARGE SCALE GENOMIC DNA]</scope>
    <source>
        <strain evidence="7 8">G143</strain>
    </source>
</reference>
<dbReference type="GO" id="GO:0005886">
    <property type="term" value="C:plasma membrane"/>
    <property type="evidence" value="ECO:0007669"/>
    <property type="project" value="UniProtKB-SubCell"/>
</dbReference>
<evidence type="ECO:0000313" key="7">
    <source>
        <dbReference type="EMBL" id="RIT24699.1"/>
    </source>
</evidence>
<keyword evidence="4" id="KW-1133">Transmembrane helix</keyword>
<protein>
    <recommendedName>
        <fullName evidence="6">Type II secretion system protein GspF domain-containing protein</fullName>
    </recommendedName>
</protein>
<accession>A0ABD7HFL0</accession>
<keyword evidence="5" id="KW-0472">Membrane</keyword>
<name>A0ABD7HFL0_9MYCO</name>
<evidence type="ECO:0000256" key="1">
    <source>
        <dbReference type="ARBA" id="ARBA00004651"/>
    </source>
</evidence>
<evidence type="ECO:0000259" key="6">
    <source>
        <dbReference type="Pfam" id="PF00482"/>
    </source>
</evidence>